<gene>
    <name evidence="1" type="ORF">O6H91_01G020400</name>
</gene>
<dbReference type="Proteomes" id="UP001162992">
    <property type="component" value="Chromosome 1"/>
</dbReference>
<name>A0ACC2ENS5_DIPCM</name>
<accession>A0ACC2ENS5</accession>
<proteinExistence type="predicted"/>
<organism evidence="1 2">
    <name type="scientific">Diphasiastrum complanatum</name>
    <name type="common">Issler's clubmoss</name>
    <name type="synonym">Lycopodium complanatum</name>
    <dbReference type="NCBI Taxonomy" id="34168"/>
    <lineage>
        <taxon>Eukaryota</taxon>
        <taxon>Viridiplantae</taxon>
        <taxon>Streptophyta</taxon>
        <taxon>Embryophyta</taxon>
        <taxon>Tracheophyta</taxon>
        <taxon>Lycopodiopsida</taxon>
        <taxon>Lycopodiales</taxon>
        <taxon>Lycopodiaceae</taxon>
        <taxon>Lycopodioideae</taxon>
        <taxon>Diphasiastrum</taxon>
    </lineage>
</organism>
<dbReference type="EMBL" id="CM055092">
    <property type="protein sequence ID" value="KAJ7568136.1"/>
    <property type="molecule type" value="Genomic_DNA"/>
</dbReference>
<comment type="caution">
    <text evidence="1">The sequence shown here is derived from an EMBL/GenBank/DDBJ whole genome shotgun (WGS) entry which is preliminary data.</text>
</comment>
<evidence type="ECO:0000313" key="2">
    <source>
        <dbReference type="Proteomes" id="UP001162992"/>
    </source>
</evidence>
<sequence>MNDDMGLAAGNSRGSGRASGSLKSSWGTISNYWRSISANATRVASAVRSVGSSYASQSSGIEEEQQREQVLWAGFEKLELGPTDVRHVLLLTYLNGFQVWDVESAKNVRELVSRRDGPVSYLRLQPQPCAQESHEGNFKAARPLLLVISGEASSNVSSIPGGYSVGHLGSDGTHSGGFANSLPTVIRFCSLRTLQYVHTLRFKAGIFGVRCSPRIVAVAFVSQIYCYDATTLQSILSVLTYPNLPMGPGGGSYGYGALAVGPRWLAYAANHPLVSCTGRASPHHLTPSPGVSPSTSPANGNLVAYYAKESSKQIAAGIITLGDMGYKTFSRYYSELLPDGAGSPGSGSPRPKSNSGSVLDPENAGIVIVRDFVSKAVVAQIRAHTSPISALCFDQSGTLLVTASVYGHNLNVFLLMPQSPANANMSAAYDSTGSFVHLYKLYRGFTNAVIQDIGFSSDSHWICVSTSRGTSHIFAISPFGGSVGHHTHGSMPVNGVVRSKVAPLPVVPWWSSNGPVKVAQQVLSPPTLVLSVVNRIKNGPAGWLGTVSGAAAAATGKTSSSGAVAAVFHDGGDYDSEFQCSPDPLNDKLWVLCPSGHLARYLLRPSIGEQLGLNNSNIAEVVSVGFDSYQGHEFGLHVEPLEKWDVCRRSNWNEREERIHSFVSESVDSDELNKTFSGRMNNHCSSESRGGKGDATKTEDKQHWYMSKAEIQMQQARAYPIWAKPNIFFEVVLLDCKKDLCSYLGPCDGGEVEIEKVPSRVVELRRKDLTPVIERFKNQDFRELGTENFSAFSNSTSSQPRDDVLHNGPIRRHTAGMQPIKKISLGQEVDSVPGNNFYMNGFQSDRDGFHAETQPTSYMTGSQLAHQQYFSIPELDEYSPPLRALDSISKYGIQSATLTGGDQKHNKENAKMLEIYSQIHSGPEAENTSTTTTDMDNFSPDNCITLDHLAHGFAAAMVVNEPKETYFQVREDDSNEDVKTVNADVKTIDADCSSVLPNVWRDARFVQDNFRTVTIETHQPTFGDVDGHFVAQIDGQDTLSKQNSWRIKEYKKDSSVVHCNDVTASPNEANQGPEYHVQAESTEDINQKGPGGRNKLKHIDNLKDADGSDSYIQRDESLGESGGEIWDGAMFPFNEDGT</sequence>
<evidence type="ECO:0000313" key="1">
    <source>
        <dbReference type="EMBL" id="KAJ7568136.1"/>
    </source>
</evidence>
<keyword evidence="2" id="KW-1185">Reference proteome</keyword>
<reference evidence="2" key="1">
    <citation type="journal article" date="2024" name="Proc. Natl. Acad. Sci. U.S.A.">
        <title>Extraordinary preservation of gene collinearity over three hundred million years revealed in homosporous lycophytes.</title>
        <authorList>
            <person name="Li C."/>
            <person name="Wickell D."/>
            <person name="Kuo L.Y."/>
            <person name="Chen X."/>
            <person name="Nie B."/>
            <person name="Liao X."/>
            <person name="Peng D."/>
            <person name="Ji J."/>
            <person name="Jenkins J."/>
            <person name="Williams M."/>
            <person name="Shu S."/>
            <person name="Plott C."/>
            <person name="Barry K."/>
            <person name="Rajasekar S."/>
            <person name="Grimwood J."/>
            <person name="Han X."/>
            <person name="Sun S."/>
            <person name="Hou Z."/>
            <person name="He W."/>
            <person name="Dai G."/>
            <person name="Sun C."/>
            <person name="Schmutz J."/>
            <person name="Leebens-Mack J.H."/>
            <person name="Li F.W."/>
            <person name="Wang L."/>
        </authorList>
    </citation>
    <scope>NUCLEOTIDE SEQUENCE [LARGE SCALE GENOMIC DNA]</scope>
    <source>
        <strain evidence="2">cv. PW_Plant_1</strain>
    </source>
</reference>
<protein>
    <submittedName>
        <fullName evidence="1">Uncharacterized protein</fullName>
    </submittedName>
</protein>